<dbReference type="RefSeq" id="WP_275108959.1">
    <property type="nucleotide sequence ID" value="NZ_JAKJSC010000001.1"/>
</dbReference>
<sequence length="272" mass="30898">MNIIKGANLQIRNRELLIHSLIGLLIGFFILHPISMVIYWFDTNGAEYSLRNLGKVTTESIMHAFSFHMIGMSIAFSFLGALIGLGSGLYYKSLRRKDGLLHGKRKLLEQSIPVLIKEGESEFVEFKSSLRHDYRQVKTNKNLEMVIMKSIAGFLNAKGGTLLIGVNDFGELLGLDNDYFSLKKNDKDGFQQRLITLVSNTFGKNICALLNISFHNINKKEICIVVIQPSMRPIYLNENSRTIFYLRTGNITNPLTTSETVRYLESRQIIKN</sequence>
<dbReference type="PANTHER" id="PTHR30595:SF6">
    <property type="entry name" value="SCHLAFEN ALBA-2 DOMAIN-CONTAINING PROTEIN"/>
    <property type="match status" value="1"/>
</dbReference>
<proteinExistence type="predicted"/>
<keyword evidence="1" id="KW-0472">Membrane</keyword>
<feature type="transmembrane region" description="Helical" evidence="1">
    <location>
        <begin position="21"/>
        <end position="41"/>
    </location>
</feature>
<keyword evidence="4" id="KW-1185">Reference proteome</keyword>
<evidence type="ECO:0000256" key="1">
    <source>
        <dbReference type="SAM" id="Phobius"/>
    </source>
</evidence>
<keyword evidence="3" id="KW-0067">ATP-binding</keyword>
<keyword evidence="1" id="KW-1133">Transmembrane helix</keyword>
<comment type="caution">
    <text evidence="3">The sequence shown here is derived from an EMBL/GenBank/DDBJ whole genome shotgun (WGS) entry which is preliminary data.</text>
</comment>
<name>A0ABT5VQQ4_9BACT</name>
<dbReference type="Gene3D" id="3.30.950.30">
    <property type="entry name" value="Schlafen, AAA domain"/>
    <property type="match status" value="1"/>
</dbReference>
<dbReference type="EMBL" id="JAKJSC010000001">
    <property type="protein sequence ID" value="MDE5417617.1"/>
    <property type="molecule type" value="Genomic_DNA"/>
</dbReference>
<dbReference type="InterPro" id="IPR038461">
    <property type="entry name" value="Schlafen_AlbA_2_dom_sf"/>
</dbReference>
<feature type="transmembrane region" description="Helical" evidence="1">
    <location>
        <begin position="61"/>
        <end position="91"/>
    </location>
</feature>
<gene>
    <name evidence="3" type="ORF">L3049_06310</name>
</gene>
<dbReference type="Pfam" id="PF04326">
    <property type="entry name" value="SLFN_AlbA_2"/>
    <property type="match status" value="1"/>
</dbReference>
<dbReference type="Proteomes" id="UP001528920">
    <property type="component" value="Unassembled WGS sequence"/>
</dbReference>
<organism evidence="3 4">
    <name type="scientific">Paralabilibaculum antarcticum</name>
    <dbReference type="NCBI Taxonomy" id="2912572"/>
    <lineage>
        <taxon>Bacteria</taxon>
        <taxon>Pseudomonadati</taxon>
        <taxon>Bacteroidota</taxon>
        <taxon>Bacteroidia</taxon>
        <taxon>Marinilabiliales</taxon>
        <taxon>Marinifilaceae</taxon>
        <taxon>Paralabilibaculum</taxon>
    </lineage>
</organism>
<dbReference type="InterPro" id="IPR007421">
    <property type="entry name" value="Schlafen_AlbA_2_dom"/>
</dbReference>
<evidence type="ECO:0000259" key="2">
    <source>
        <dbReference type="Pfam" id="PF04326"/>
    </source>
</evidence>
<evidence type="ECO:0000313" key="4">
    <source>
        <dbReference type="Proteomes" id="UP001528920"/>
    </source>
</evidence>
<keyword evidence="1" id="KW-0812">Transmembrane</keyword>
<dbReference type="PANTHER" id="PTHR30595">
    <property type="entry name" value="GLPR-RELATED TRANSCRIPTIONAL REPRESSOR"/>
    <property type="match status" value="1"/>
</dbReference>
<keyword evidence="3" id="KW-0547">Nucleotide-binding</keyword>
<reference evidence="3 4" key="1">
    <citation type="submission" date="2022-01" db="EMBL/GenBank/DDBJ databases">
        <title>Labilibaculum sp. nov, a marine bacterium isolated from Antarctica.</title>
        <authorList>
            <person name="Dai W."/>
        </authorList>
    </citation>
    <scope>NUCLEOTIDE SEQUENCE [LARGE SCALE GENOMIC DNA]</scope>
    <source>
        <strain evidence="3 4">DW002</strain>
    </source>
</reference>
<evidence type="ECO:0000313" key="3">
    <source>
        <dbReference type="EMBL" id="MDE5417617.1"/>
    </source>
</evidence>
<accession>A0ABT5VQQ4</accession>
<protein>
    <submittedName>
        <fullName evidence="3">ATP-binding protein</fullName>
    </submittedName>
</protein>
<feature type="domain" description="Schlafen AlbA-2" evidence="2">
    <location>
        <begin position="120"/>
        <end position="255"/>
    </location>
</feature>
<dbReference type="GO" id="GO:0005524">
    <property type="term" value="F:ATP binding"/>
    <property type="evidence" value="ECO:0007669"/>
    <property type="project" value="UniProtKB-KW"/>
</dbReference>